<dbReference type="Pfam" id="PF26549">
    <property type="entry name" value="Tricorn_N"/>
    <property type="match status" value="1"/>
</dbReference>
<reference evidence="13" key="1">
    <citation type="submission" date="2017-09" db="EMBL/GenBank/DDBJ databases">
        <title>The Reconstruction of 2,631 Draft Metagenome-Assembled Genomes from the Global Oceans.</title>
        <authorList>
            <person name="Tully B.J."/>
            <person name="Graham E.D."/>
            <person name="Heidelberg J.F."/>
        </authorList>
    </citation>
    <scope>NUCLEOTIDE SEQUENCE [LARGE SCALE GENOMIC DNA]</scope>
</reference>
<comment type="function">
    <text evidence="7">Degrades oligopeptides.</text>
</comment>
<gene>
    <name evidence="12" type="ORF">CMN54_12825</name>
</gene>
<dbReference type="SUPFAM" id="SSF69304">
    <property type="entry name" value="Tricorn protease N-terminal domain"/>
    <property type="match status" value="1"/>
</dbReference>
<dbReference type="Gene3D" id="3.90.226.10">
    <property type="entry name" value="2-enoyl-CoA Hydratase, Chain A, domain 1"/>
    <property type="match status" value="1"/>
</dbReference>
<evidence type="ECO:0000313" key="12">
    <source>
        <dbReference type="EMBL" id="MAH64301.1"/>
    </source>
</evidence>
<comment type="caution">
    <text evidence="12">The sequence shown here is derived from an EMBL/GenBank/DDBJ whole genome shotgun (WGS) entry which is preliminary data.</text>
</comment>
<dbReference type="InterPro" id="IPR028204">
    <property type="entry name" value="Tricorn_C1"/>
</dbReference>
<dbReference type="Gene3D" id="3.30.750.44">
    <property type="match status" value="1"/>
</dbReference>
<evidence type="ECO:0000256" key="10">
    <source>
        <dbReference type="SAM" id="MobiDB-lite"/>
    </source>
</evidence>
<proteinExistence type="inferred from homology"/>
<evidence type="ECO:0000256" key="5">
    <source>
        <dbReference type="ARBA" id="ARBA00022801"/>
    </source>
</evidence>
<feature type="compositionally biased region" description="Basic and acidic residues" evidence="10">
    <location>
        <begin position="542"/>
        <end position="557"/>
    </location>
</feature>
<keyword evidence="6 7" id="KW-0720">Serine protease</keyword>
<feature type="region of interest" description="Disordered" evidence="10">
    <location>
        <begin position="522"/>
        <end position="557"/>
    </location>
</feature>
<evidence type="ECO:0000313" key="13">
    <source>
        <dbReference type="Proteomes" id="UP000226525"/>
    </source>
</evidence>
<evidence type="ECO:0000256" key="7">
    <source>
        <dbReference type="PIRNR" id="PIRNR036421"/>
    </source>
</evidence>
<dbReference type="Pfam" id="PF14685">
    <property type="entry name" value="PDZ_Tricorn"/>
    <property type="match status" value="1"/>
</dbReference>
<feature type="compositionally biased region" description="Acidic residues" evidence="10">
    <location>
        <begin position="529"/>
        <end position="541"/>
    </location>
</feature>
<dbReference type="InterPro" id="IPR005151">
    <property type="entry name" value="Tail-specific_protease"/>
</dbReference>
<dbReference type="PIRSF" id="PIRSF036421">
    <property type="entry name" value="Tricorn_protease"/>
    <property type="match status" value="1"/>
</dbReference>
<dbReference type="EMBL" id="NZEX01000152">
    <property type="protein sequence ID" value="MAH64301.1"/>
    <property type="molecule type" value="Genomic_DNA"/>
</dbReference>
<accession>A0A2D6YM73</accession>
<dbReference type="InterPro" id="IPR029045">
    <property type="entry name" value="ClpP/crotonase-like_dom_sf"/>
</dbReference>
<dbReference type="InterPro" id="IPR036034">
    <property type="entry name" value="PDZ_sf"/>
</dbReference>
<dbReference type="GO" id="GO:0005737">
    <property type="term" value="C:cytoplasm"/>
    <property type="evidence" value="ECO:0007669"/>
    <property type="project" value="UniProtKB-SubCell"/>
</dbReference>
<dbReference type="GO" id="GO:0006508">
    <property type="term" value="P:proteolysis"/>
    <property type="evidence" value="ECO:0007669"/>
    <property type="project" value="UniProtKB-UniRule"/>
</dbReference>
<protein>
    <recommendedName>
        <fullName evidence="7">Tricorn protease homolog</fullName>
        <ecNumber evidence="7">3.4.21.-</ecNumber>
    </recommendedName>
</protein>
<dbReference type="SUPFAM" id="SSF50156">
    <property type="entry name" value="PDZ domain-like"/>
    <property type="match status" value="1"/>
</dbReference>
<evidence type="ECO:0000256" key="8">
    <source>
        <dbReference type="PIRSR" id="PIRSR036421-1"/>
    </source>
</evidence>
<feature type="domain" description="Tail specific protease" evidence="11">
    <location>
        <begin position="857"/>
        <end position="1047"/>
    </location>
</feature>
<dbReference type="Gene3D" id="2.120.10.60">
    <property type="entry name" value="Tricorn protease N-terminal domain"/>
    <property type="match status" value="1"/>
</dbReference>
<dbReference type="Gene3D" id="2.30.42.10">
    <property type="match status" value="1"/>
</dbReference>
<evidence type="ECO:0000256" key="9">
    <source>
        <dbReference type="PIRSR" id="PIRSR036421-3"/>
    </source>
</evidence>
<feature type="active site" description="Charge relay system" evidence="8">
    <location>
        <position position="1036"/>
    </location>
</feature>
<evidence type="ECO:0000259" key="11">
    <source>
        <dbReference type="SMART" id="SM00245"/>
    </source>
</evidence>
<dbReference type="InterPro" id="IPR012393">
    <property type="entry name" value="Tricorn_protease"/>
</dbReference>
<dbReference type="PANTHER" id="PTHR43253:SF1">
    <property type="entry name" value="TRICORN PROTEASE HOMOLOG 2-RELATED"/>
    <property type="match status" value="1"/>
</dbReference>
<evidence type="ECO:0000256" key="4">
    <source>
        <dbReference type="ARBA" id="ARBA00022670"/>
    </source>
</evidence>
<dbReference type="InterPro" id="IPR015943">
    <property type="entry name" value="WD40/YVTN_repeat-like_dom_sf"/>
</dbReference>
<evidence type="ECO:0000256" key="2">
    <source>
        <dbReference type="ARBA" id="ARBA00008524"/>
    </source>
</evidence>
<organism evidence="12 13">
    <name type="scientific">SAR324 cluster bacterium</name>
    <dbReference type="NCBI Taxonomy" id="2024889"/>
    <lineage>
        <taxon>Bacteria</taxon>
        <taxon>Deltaproteobacteria</taxon>
        <taxon>SAR324 cluster</taxon>
    </lineage>
</organism>
<dbReference type="Pfam" id="PF03572">
    <property type="entry name" value="Peptidase_S41"/>
    <property type="match status" value="1"/>
</dbReference>
<comment type="similarity">
    <text evidence="2 7">Belongs to the peptidase S41B family.</text>
</comment>
<dbReference type="PANTHER" id="PTHR43253">
    <property type="entry name" value="TRICORN PROTEASE HOMOLOG 2-RELATED"/>
    <property type="match status" value="1"/>
</dbReference>
<dbReference type="InterPro" id="IPR029414">
    <property type="entry name" value="Tricorn_PDZ"/>
</dbReference>
<keyword evidence="5 7" id="KW-0378">Hydrolase</keyword>
<evidence type="ECO:0000256" key="3">
    <source>
        <dbReference type="ARBA" id="ARBA00022490"/>
    </source>
</evidence>
<dbReference type="Proteomes" id="UP000226525">
    <property type="component" value="Unassembled WGS sequence"/>
</dbReference>
<evidence type="ECO:0000256" key="1">
    <source>
        <dbReference type="ARBA" id="ARBA00004496"/>
    </source>
</evidence>
<evidence type="ECO:0000256" key="6">
    <source>
        <dbReference type="ARBA" id="ARBA00022825"/>
    </source>
</evidence>
<sequence>MEAMYSPVLGYLRFPTFGANQLYFVAEDNLWEVSLMGGRAQRLTESRSELQTPRLSPCGRWLALVAAEEGEQEVYCLPAEGGPLRRLTYVGHVLHIDGWSADGTSIRFCGAHRSIHGNADAQLYEVSLEGGLIHSVDLGPARTLSTEPAGLRRVLGRNTVQNSRWKRYRGGCHGEIWVDASGKGTFERILGDHPGNPVAPIWWQSRIYFLSDVDRTGNLWSCQPDGSDLHQETKEIGFYVRQPAYGESKVIYHRAGSLCRWEPGKETGEVLPITLPSPQFHVQRKFVYGSEEWEDFALHPKGHSVALSVRGRLASMPLWELAVQQHGKRQGTRYRLPTYLADGRLATIADEQNSQEELLLFVEEASVSPLDRIELPEGRVQSMAASPTQPALLLTTSRLELWYLNLEKGTLTLLDVSNLREIEDVTFSPDGNWVAYSKHLNTEQSAIFFCSVDQPEPRQVTEPVRYDFGPAFDPEGQWLYFLSSRTYQPIWDTVQIGASFARSMKPYLITLRSDLRSPFLEQPAALGEKEEEEPEEREEENSEKSAEKKENKKKEDPAPLRIDWEGLSQRIIEFPVNEGIYGQVFGLRKRVLFSEFPLSSGSEEEKPSKRKPEGLLWAYDFEKQEKELLLQGLDYLEVNPSARTMAYASEEGLRVLEAGANVNEEDGSPEEPSRKTGWLDLDRLRFAVELRPEWQQMFHEAWRLQREFFWDEEMSGVRWQEVAGQYLLLLDRVASRAELSDLIWEMQGELGTSHAYEYGGDYPPKRRYQLGRLGVDLDWDVAAKRYVIRRLYTGDPWRSKIRSPLCEPGLNVREGDYLCAIGGVPLDEQTSPGELLLHQAEQMVPLTLQHPEKDAKSRIITVRTLRSERAARYRDWVVGNRRFVAEQTAGRVGYLHIPDMSTQGLAEFHRGFLAQVHLAGLLLDVRYNAGGMVSPLILEKLVHRHLGYDVRRWGAPESYPYHTLRGHLLALTNQFAGSDGDMFSYSFRELKIGPLLGKRTWGGVIGIDSRYQLVDGTTTTQPQYSIWFHKAGWNVENQGVTPDEVIEDAPHDYAAGRDAQLERSVQRMLQLLEEQPIEPVRFTARPRLG</sequence>
<name>A0A2D6YM73_9DELT</name>
<dbReference type="AlphaFoldDB" id="A0A2D6YM73"/>
<dbReference type="Gene3D" id="2.130.10.10">
    <property type="entry name" value="YVTN repeat-like/Quinoprotein amine dehydrogenase"/>
    <property type="match status" value="1"/>
</dbReference>
<dbReference type="SUPFAM" id="SSF82171">
    <property type="entry name" value="DPP6 N-terminal domain-like"/>
    <property type="match status" value="1"/>
</dbReference>
<feature type="active site" description="Charge relay system" evidence="8">
    <location>
        <position position="754"/>
    </location>
</feature>
<dbReference type="EC" id="3.4.21.-" evidence="7"/>
<comment type="subcellular location">
    <subcellularLocation>
        <location evidence="1 7">Cytoplasm</location>
    </subcellularLocation>
</comment>
<dbReference type="SMART" id="SM00245">
    <property type="entry name" value="TSPc"/>
    <property type="match status" value="1"/>
</dbReference>
<feature type="site" description="Transition state stabilizer; via amide nitrogen" evidence="9">
    <location>
        <position position="979"/>
    </location>
</feature>
<dbReference type="Pfam" id="PF14684">
    <property type="entry name" value="Tricorn_C1"/>
    <property type="match status" value="1"/>
</dbReference>
<dbReference type="Pfam" id="PF26550">
    <property type="entry name" value="Tricorn_2nd"/>
    <property type="match status" value="1"/>
</dbReference>
<dbReference type="SUPFAM" id="SSF52096">
    <property type="entry name" value="ClpP/crotonase"/>
    <property type="match status" value="1"/>
</dbReference>
<feature type="active site" description="Nucleophile" evidence="8">
    <location>
        <position position="978"/>
    </location>
</feature>
<dbReference type="GO" id="GO:0008236">
    <property type="term" value="F:serine-type peptidase activity"/>
    <property type="evidence" value="ECO:0007669"/>
    <property type="project" value="UniProtKB-UniRule"/>
</dbReference>
<keyword evidence="3 7" id="KW-0963">Cytoplasm</keyword>
<keyword evidence="4 7" id="KW-0645">Protease</keyword>
<dbReference type="CDD" id="cd07562">
    <property type="entry name" value="Peptidase_S41_TRI"/>
    <property type="match status" value="1"/>
</dbReference>